<feature type="domain" description="Chitin-binding type-2" evidence="8">
    <location>
        <begin position="26"/>
        <end position="83"/>
    </location>
</feature>
<protein>
    <recommendedName>
        <fullName evidence="8">Chitin-binding type-2 domain-containing protein</fullName>
    </recommendedName>
</protein>
<evidence type="ECO:0000313" key="9">
    <source>
        <dbReference type="Proteomes" id="UP001652628"/>
    </source>
</evidence>
<keyword evidence="4" id="KW-1015">Disulfide bond</keyword>
<keyword evidence="2 7" id="KW-0732">Signal</keyword>
<evidence type="ECO:0000259" key="8">
    <source>
        <dbReference type="PROSITE" id="PS50940"/>
    </source>
</evidence>
<dbReference type="Gene3D" id="2.170.140.10">
    <property type="entry name" value="Chitin binding domain"/>
    <property type="match status" value="2"/>
</dbReference>
<name>A0AB39ZCJ6_DROSZ</name>
<feature type="compositionally biased region" description="Acidic residues" evidence="6">
    <location>
        <begin position="89"/>
        <end position="105"/>
    </location>
</feature>
<sequence length="218" mass="23889">MPYKVQSSLCLLVLTGCLTSVQGVDFPQCTNAALDTFVMAIDDCASYIYCNGEDSFRDSCPESTYFDDRTQECAFDDDGVCLRNSVSDLTEEEPDQQTNEAEEETTLTPTPPAQNTASSPDSSTSSSDVSTPSADISTPSANPTPSSPSPKPSSPTFERPHCDSSGDGDHPHPQRCEYFYRCLSGYLTIVRCPYKYGWDLITKQCKPMTETQCFSYSS</sequence>
<dbReference type="RefSeq" id="XP_016933023.2">
    <property type="nucleotide sequence ID" value="XM_017077534.3"/>
</dbReference>
<feature type="domain" description="Chitin-binding type-2" evidence="8">
    <location>
        <begin position="159"/>
        <end position="215"/>
    </location>
</feature>
<gene>
    <name evidence="10" type="primary">LOC108012237</name>
</gene>
<keyword evidence="9" id="KW-1185">Reference proteome</keyword>
<dbReference type="Proteomes" id="UP001652628">
    <property type="component" value="Chromosome 3"/>
</dbReference>
<keyword evidence="3" id="KW-0677">Repeat</keyword>
<feature type="region of interest" description="Disordered" evidence="6">
    <location>
        <begin position="88"/>
        <end position="170"/>
    </location>
</feature>
<keyword evidence="1" id="KW-0147">Chitin-binding</keyword>
<dbReference type="InterPro" id="IPR002557">
    <property type="entry name" value="Chitin-bd_dom"/>
</dbReference>
<dbReference type="GO" id="GO:0008061">
    <property type="term" value="F:chitin binding"/>
    <property type="evidence" value="ECO:0007669"/>
    <property type="project" value="UniProtKB-KW"/>
</dbReference>
<evidence type="ECO:0000256" key="7">
    <source>
        <dbReference type="SAM" id="SignalP"/>
    </source>
</evidence>
<feature type="compositionally biased region" description="Low complexity" evidence="6">
    <location>
        <begin position="116"/>
        <end position="144"/>
    </location>
</feature>
<evidence type="ECO:0000256" key="2">
    <source>
        <dbReference type="ARBA" id="ARBA00022729"/>
    </source>
</evidence>
<dbReference type="PANTHER" id="PTHR23301:SF0">
    <property type="entry name" value="CHITIN-BINDING TYPE-2 DOMAIN-CONTAINING PROTEIN-RELATED"/>
    <property type="match status" value="1"/>
</dbReference>
<evidence type="ECO:0000313" key="10">
    <source>
        <dbReference type="RefSeq" id="XP_016933023.2"/>
    </source>
</evidence>
<organism evidence="9 10">
    <name type="scientific">Drosophila suzukii</name>
    <name type="common">Spotted-wing drosophila fruit fly</name>
    <dbReference type="NCBI Taxonomy" id="28584"/>
    <lineage>
        <taxon>Eukaryota</taxon>
        <taxon>Metazoa</taxon>
        <taxon>Ecdysozoa</taxon>
        <taxon>Arthropoda</taxon>
        <taxon>Hexapoda</taxon>
        <taxon>Insecta</taxon>
        <taxon>Pterygota</taxon>
        <taxon>Neoptera</taxon>
        <taxon>Endopterygota</taxon>
        <taxon>Diptera</taxon>
        <taxon>Brachycera</taxon>
        <taxon>Muscomorpha</taxon>
        <taxon>Ephydroidea</taxon>
        <taxon>Drosophilidae</taxon>
        <taxon>Drosophila</taxon>
        <taxon>Sophophora</taxon>
    </lineage>
</organism>
<dbReference type="PROSITE" id="PS50940">
    <property type="entry name" value="CHIT_BIND_II"/>
    <property type="match status" value="2"/>
</dbReference>
<dbReference type="InterPro" id="IPR051940">
    <property type="entry name" value="Chitin_bind-dev_reg"/>
</dbReference>
<dbReference type="InterPro" id="IPR036508">
    <property type="entry name" value="Chitin-bd_dom_sf"/>
</dbReference>
<proteinExistence type="predicted"/>
<evidence type="ECO:0000256" key="5">
    <source>
        <dbReference type="ARBA" id="ARBA00023180"/>
    </source>
</evidence>
<feature type="compositionally biased region" description="Basic and acidic residues" evidence="6">
    <location>
        <begin position="158"/>
        <end position="170"/>
    </location>
</feature>
<accession>A0AB39ZCJ6</accession>
<feature type="signal peptide" evidence="7">
    <location>
        <begin position="1"/>
        <end position="23"/>
    </location>
</feature>
<dbReference type="SMART" id="SM00494">
    <property type="entry name" value="ChtBD2"/>
    <property type="match status" value="2"/>
</dbReference>
<evidence type="ECO:0000256" key="1">
    <source>
        <dbReference type="ARBA" id="ARBA00022669"/>
    </source>
</evidence>
<dbReference type="PANTHER" id="PTHR23301">
    <property type="entry name" value="CHITIN BINDING PERITROPHIN-A"/>
    <property type="match status" value="1"/>
</dbReference>
<dbReference type="Pfam" id="PF01607">
    <property type="entry name" value="CBM_14"/>
    <property type="match status" value="2"/>
</dbReference>
<dbReference type="SUPFAM" id="SSF57625">
    <property type="entry name" value="Invertebrate chitin-binding proteins"/>
    <property type="match status" value="2"/>
</dbReference>
<dbReference type="AlphaFoldDB" id="A0AB39ZCJ6"/>
<dbReference type="PROSITE" id="PS51257">
    <property type="entry name" value="PROKAR_LIPOPROTEIN"/>
    <property type="match status" value="1"/>
</dbReference>
<dbReference type="GO" id="GO:0005576">
    <property type="term" value="C:extracellular region"/>
    <property type="evidence" value="ECO:0007669"/>
    <property type="project" value="InterPro"/>
</dbReference>
<evidence type="ECO:0000256" key="4">
    <source>
        <dbReference type="ARBA" id="ARBA00023157"/>
    </source>
</evidence>
<evidence type="ECO:0000256" key="6">
    <source>
        <dbReference type="SAM" id="MobiDB-lite"/>
    </source>
</evidence>
<keyword evidence="5" id="KW-0325">Glycoprotein</keyword>
<reference evidence="10" key="1">
    <citation type="submission" date="2025-08" db="UniProtKB">
        <authorList>
            <consortium name="RefSeq"/>
        </authorList>
    </citation>
    <scope>IDENTIFICATION</scope>
</reference>
<feature type="chain" id="PRO_5046410453" description="Chitin-binding type-2 domain-containing protein" evidence="7">
    <location>
        <begin position="24"/>
        <end position="218"/>
    </location>
</feature>
<evidence type="ECO:0000256" key="3">
    <source>
        <dbReference type="ARBA" id="ARBA00022737"/>
    </source>
</evidence>
<dbReference type="GeneID" id="108012237"/>